<organism evidence="7 8">
    <name type="scientific">Periconia macrospinosa</name>
    <dbReference type="NCBI Taxonomy" id="97972"/>
    <lineage>
        <taxon>Eukaryota</taxon>
        <taxon>Fungi</taxon>
        <taxon>Dikarya</taxon>
        <taxon>Ascomycota</taxon>
        <taxon>Pezizomycotina</taxon>
        <taxon>Dothideomycetes</taxon>
        <taxon>Pleosporomycetidae</taxon>
        <taxon>Pleosporales</taxon>
        <taxon>Massarineae</taxon>
        <taxon>Periconiaceae</taxon>
        <taxon>Periconia</taxon>
    </lineage>
</organism>
<dbReference type="AlphaFoldDB" id="A0A2V1CZL0"/>
<protein>
    <submittedName>
        <fullName evidence="7">Uncharacterized protein</fullName>
    </submittedName>
</protein>
<dbReference type="EMBL" id="KZ805934">
    <property type="protein sequence ID" value="PVH91182.1"/>
    <property type="molecule type" value="Genomic_DNA"/>
</dbReference>
<name>A0A2V1CZL0_9PLEO</name>
<evidence type="ECO:0000256" key="3">
    <source>
        <dbReference type="ARBA" id="ARBA00022840"/>
    </source>
</evidence>
<evidence type="ECO:0000256" key="5">
    <source>
        <dbReference type="ARBA" id="ARBA00023136"/>
    </source>
</evidence>
<evidence type="ECO:0000313" key="7">
    <source>
        <dbReference type="EMBL" id="PVH91182.1"/>
    </source>
</evidence>
<dbReference type="SUPFAM" id="SSF90123">
    <property type="entry name" value="ABC transporter transmembrane region"/>
    <property type="match status" value="1"/>
</dbReference>
<dbReference type="GO" id="GO:0016020">
    <property type="term" value="C:membrane"/>
    <property type="evidence" value="ECO:0007669"/>
    <property type="project" value="InterPro"/>
</dbReference>
<gene>
    <name evidence="7" type="ORF">DM02DRAFT_636290</name>
</gene>
<evidence type="ECO:0000256" key="2">
    <source>
        <dbReference type="ARBA" id="ARBA00022741"/>
    </source>
</evidence>
<evidence type="ECO:0000256" key="6">
    <source>
        <dbReference type="SAM" id="Phobius"/>
    </source>
</evidence>
<keyword evidence="1 6" id="KW-0812">Transmembrane</keyword>
<keyword evidence="5 6" id="KW-0472">Membrane</keyword>
<keyword evidence="4 6" id="KW-1133">Transmembrane helix</keyword>
<dbReference type="InterPro" id="IPR036640">
    <property type="entry name" value="ABC1_TM_sf"/>
</dbReference>
<feature type="transmembrane region" description="Helical" evidence="6">
    <location>
        <begin position="237"/>
        <end position="256"/>
    </location>
</feature>
<dbReference type="PANTHER" id="PTHR24223">
    <property type="entry name" value="ATP-BINDING CASSETTE SUB-FAMILY C"/>
    <property type="match status" value="1"/>
</dbReference>
<dbReference type="Proteomes" id="UP000244855">
    <property type="component" value="Unassembled WGS sequence"/>
</dbReference>
<dbReference type="PANTHER" id="PTHR24223:SF415">
    <property type="entry name" value="FI20190P1"/>
    <property type="match status" value="1"/>
</dbReference>
<sequence>MSGKRSFRFRSFVGLRSKLPLSNMRPMAWTKTFLRILLSPFLLGSLWFMEKLLLGNGVATSAAWRIGQDSWYFGSPNRGVHCQQTACRAAHGRQNYNARHTHELCHGLAKQWVELNHGRATIHEPAPEEENALKRQFTQESLTEEEAKEREEEQAAAIPEKFIEDEHRATGDVKVQVYWRYIKAATLLSWTMAILVVAAFRVLDIGLGWFIKAWGEGYDYNDSRGIFKFLPPTTQDVVLWVITFFLFVTGTSILYWDTYLVTFRVGFIAAKTIFKDGIVRVAHATFRYYATIRSTGNVAHNHLDALLLLTSRSIESP</sequence>
<keyword evidence="8" id="KW-1185">Reference proteome</keyword>
<evidence type="ECO:0000256" key="4">
    <source>
        <dbReference type="ARBA" id="ARBA00022989"/>
    </source>
</evidence>
<dbReference type="Gene3D" id="1.20.1560.10">
    <property type="entry name" value="ABC transporter type 1, transmembrane domain"/>
    <property type="match status" value="1"/>
</dbReference>
<accession>A0A2V1CZL0</accession>
<dbReference type="STRING" id="97972.A0A2V1CZL0"/>
<dbReference type="GO" id="GO:0005524">
    <property type="term" value="F:ATP binding"/>
    <property type="evidence" value="ECO:0007669"/>
    <property type="project" value="UniProtKB-KW"/>
</dbReference>
<keyword evidence="3" id="KW-0067">ATP-binding</keyword>
<evidence type="ECO:0000313" key="8">
    <source>
        <dbReference type="Proteomes" id="UP000244855"/>
    </source>
</evidence>
<evidence type="ECO:0000256" key="1">
    <source>
        <dbReference type="ARBA" id="ARBA00022692"/>
    </source>
</evidence>
<dbReference type="GO" id="GO:0042626">
    <property type="term" value="F:ATPase-coupled transmembrane transporter activity"/>
    <property type="evidence" value="ECO:0007669"/>
    <property type="project" value="TreeGrafter"/>
</dbReference>
<reference evidence="7 8" key="1">
    <citation type="journal article" date="2018" name="Sci. Rep.">
        <title>Comparative genomics provides insights into the lifestyle and reveals functional heterogeneity of dark septate endophytic fungi.</title>
        <authorList>
            <person name="Knapp D.G."/>
            <person name="Nemeth J.B."/>
            <person name="Barry K."/>
            <person name="Hainaut M."/>
            <person name="Henrissat B."/>
            <person name="Johnson J."/>
            <person name="Kuo A."/>
            <person name="Lim J.H.P."/>
            <person name="Lipzen A."/>
            <person name="Nolan M."/>
            <person name="Ohm R.A."/>
            <person name="Tamas L."/>
            <person name="Grigoriev I.V."/>
            <person name="Spatafora J.W."/>
            <person name="Nagy L.G."/>
            <person name="Kovacs G.M."/>
        </authorList>
    </citation>
    <scope>NUCLEOTIDE SEQUENCE [LARGE SCALE GENOMIC DNA]</scope>
    <source>
        <strain evidence="7 8">DSE2036</strain>
    </source>
</reference>
<keyword evidence="2" id="KW-0547">Nucleotide-binding</keyword>
<dbReference type="InterPro" id="IPR050173">
    <property type="entry name" value="ABC_transporter_C-like"/>
</dbReference>
<feature type="transmembrane region" description="Helical" evidence="6">
    <location>
        <begin position="187"/>
        <end position="211"/>
    </location>
</feature>
<proteinExistence type="predicted"/>